<organism evidence="1 2">
    <name type="scientific">Pseudoalteromonas phenolica</name>
    <dbReference type="NCBI Taxonomy" id="161398"/>
    <lineage>
        <taxon>Bacteria</taxon>
        <taxon>Pseudomonadati</taxon>
        <taxon>Pseudomonadota</taxon>
        <taxon>Gammaproteobacteria</taxon>
        <taxon>Alteromonadales</taxon>
        <taxon>Pseudoalteromonadaceae</taxon>
        <taxon>Pseudoalteromonas</taxon>
    </lineage>
</organism>
<dbReference type="RefSeq" id="WP_130256045.1">
    <property type="nucleotide sequence ID" value="NZ_PPSX01000048.1"/>
</dbReference>
<dbReference type="EMBL" id="PPSX01000048">
    <property type="protein sequence ID" value="RZQ52577.1"/>
    <property type="molecule type" value="Genomic_DNA"/>
</dbReference>
<reference evidence="1 2" key="1">
    <citation type="submission" date="2018-01" db="EMBL/GenBank/DDBJ databases">
        <title>Co-occurrence of chitin degradation, pigmentation and bioactivity in marine Pseudoalteromonas.</title>
        <authorList>
            <person name="Paulsen S."/>
            <person name="Gram L."/>
            <person name="Machado H."/>
        </authorList>
    </citation>
    <scope>NUCLEOTIDE SEQUENCE [LARGE SCALE GENOMIC DNA]</scope>
    <source>
        <strain evidence="1 2">S3898</strain>
    </source>
</reference>
<proteinExistence type="predicted"/>
<name>A0A4Q7ING1_9GAMM</name>
<evidence type="ECO:0000313" key="2">
    <source>
        <dbReference type="Proteomes" id="UP000291338"/>
    </source>
</evidence>
<comment type="caution">
    <text evidence="1">The sequence shown here is derived from an EMBL/GenBank/DDBJ whole genome shotgun (WGS) entry which is preliminary data.</text>
</comment>
<sequence length="209" mass="23373">MQTQHEIYQGVITADIVNSQGLSEADYQDLMKALAEHLTQLSEGLGAVFHIFRGDSFQIVFKQQNTLFLHAIKLRLFFLRQGLDVKLSLACGDIKVTANDLATATGEALISAGRGLDTIKNERLLYNGIANECFLLNIKFIDLLLSKLSIKQAHALLLYLQQNRPEHAQLATQLQTSRANVTKLLNLAHYTLIDAFIVLSETQLFSKEM</sequence>
<dbReference type="Proteomes" id="UP000291338">
    <property type="component" value="Unassembled WGS sequence"/>
</dbReference>
<accession>A0A4Q7ING1</accession>
<evidence type="ECO:0000313" key="1">
    <source>
        <dbReference type="EMBL" id="RZQ52577.1"/>
    </source>
</evidence>
<dbReference type="AlphaFoldDB" id="A0A4Q7ING1"/>
<protein>
    <submittedName>
        <fullName evidence="1">Uncharacterized protein</fullName>
    </submittedName>
</protein>
<gene>
    <name evidence="1" type="ORF">C1E23_13320</name>
</gene>